<dbReference type="InterPro" id="IPR022409">
    <property type="entry name" value="PKD/Chitinase_dom"/>
</dbReference>
<dbReference type="EMBL" id="KP211825">
    <property type="protein sequence ID" value="ANV79383.1"/>
    <property type="molecule type" value="Genomic_DNA"/>
</dbReference>
<dbReference type="Pfam" id="PF00801">
    <property type="entry name" value="PKD"/>
    <property type="match status" value="1"/>
</dbReference>
<organism evidence="2">
    <name type="scientific">uncultured Poseidoniia archaeon</name>
    <dbReference type="NCBI Taxonomy" id="1697135"/>
    <lineage>
        <taxon>Archaea</taxon>
        <taxon>Methanobacteriati</taxon>
        <taxon>Thermoplasmatota</taxon>
        <taxon>Candidatus Poseidoniia</taxon>
        <taxon>environmental samples</taxon>
    </lineage>
</organism>
<evidence type="ECO:0000259" key="1">
    <source>
        <dbReference type="PROSITE" id="PS50093"/>
    </source>
</evidence>
<dbReference type="InterPro" id="IPR035986">
    <property type="entry name" value="PKD_dom_sf"/>
</dbReference>
<reference evidence="2" key="1">
    <citation type="submission" date="2014-11" db="EMBL/GenBank/DDBJ databases">
        <authorList>
            <person name="Zhu J."/>
            <person name="Qi W."/>
            <person name="Song R."/>
        </authorList>
    </citation>
    <scope>NUCLEOTIDE SEQUENCE</scope>
</reference>
<dbReference type="Gene3D" id="2.60.40.10">
    <property type="entry name" value="Immunoglobulins"/>
    <property type="match status" value="1"/>
</dbReference>
<dbReference type="SUPFAM" id="SSF49299">
    <property type="entry name" value="PKD domain"/>
    <property type="match status" value="1"/>
</dbReference>
<dbReference type="InterPro" id="IPR013783">
    <property type="entry name" value="Ig-like_fold"/>
</dbReference>
<sequence>MSTKFIAAIATIIFVSGAFGGVVLERINVSLTSQNEQDFSIDVDNSEGTNTYSLIEIDEGDNDEEEQITWVLHEFLFSSNGGSDAITWDFGDGTTASGSSITHKFQSSGIFLVTATSIGTDNIETASIEITVNRDSFAEVDNMECSCAPTAKDTVINLVALSGQQSLQGFVQVEHDGSSESCTLRNPLQECHIRVILQRTELGEIVSEEILFDDTFRSNEKVVDFELSNIEFSQGESIQLRLETDQLRDWHKPTAEWSLTIPNN</sequence>
<dbReference type="PROSITE" id="PS50093">
    <property type="entry name" value="PKD"/>
    <property type="match status" value="1"/>
</dbReference>
<reference evidence="2" key="2">
    <citation type="journal article" date="2015" name="ISME J.">
        <title>A new class of marine Euryarchaeota group II from the Mediterranean deep chlorophyll maximum.</title>
        <authorList>
            <person name="Martin-Cuadrado A.B."/>
            <person name="Garcia-Heredia I."/>
            <person name="Molto A.G."/>
            <person name="Lopez-Ubeda R."/>
            <person name="Kimes N."/>
            <person name="Lopez-Garcia P."/>
            <person name="Moreira D."/>
            <person name="Rodriguez-Valera F."/>
        </authorList>
    </citation>
    <scope>NUCLEOTIDE SEQUENCE</scope>
</reference>
<dbReference type="InterPro" id="IPR000601">
    <property type="entry name" value="PKD_dom"/>
</dbReference>
<evidence type="ECO:0000313" key="2">
    <source>
        <dbReference type="EMBL" id="ANV79383.1"/>
    </source>
</evidence>
<accession>A0A1B1TAU8</accession>
<protein>
    <recommendedName>
        <fullName evidence="1">PKD domain-containing protein</fullName>
    </recommendedName>
</protein>
<dbReference type="AlphaFoldDB" id="A0A1B1TAU8"/>
<dbReference type="CDD" id="cd00146">
    <property type="entry name" value="PKD"/>
    <property type="match status" value="1"/>
</dbReference>
<feature type="domain" description="PKD" evidence="1">
    <location>
        <begin position="75"/>
        <end position="132"/>
    </location>
</feature>
<name>A0A1B1TAU8_9ARCH</name>
<dbReference type="SMART" id="SM00089">
    <property type="entry name" value="PKD"/>
    <property type="match status" value="1"/>
</dbReference>
<proteinExistence type="predicted"/>